<dbReference type="Pfam" id="PF03176">
    <property type="entry name" value="MMPL"/>
    <property type="match status" value="2"/>
</dbReference>
<feature type="transmembrane region" description="Helical" evidence="6">
    <location>
        <begin position="660"/>
        <end position="682"/>
    </location>
</feature>
<comment type="subcellular location">
    <subcellularLocation>
        <location evidence="1">Cell membrane</location>
        <topology evidence="1">Multi-pass membrane protein</topology>
    </subcellularLocation>
</comment>
<keyword evidence="2" id="KW-1003">Cell membrane</keyword>
<keyword evidence="5 6" id="KW-0472">Membrane</keyword>
<dbReference type="Proteomes" id="UP001156641">
    <property type="component" value="Unassembled WGS sequence"/>
</dbReference>
<dbReference type="Gene3D" id="1.20.1640.10">
    <property type="entry name" value="Multidrug efflux transporter AcrB transmembrane domain"/>
    <property type="match status" value="2"/>
</dbReference>
<dbReference type="SUPFAM" id="SSF82866">
    <property type="entry name" value="Multidrug efflux transporter AcrB transmembrane domain"/>
    <property type="match status" value="2"/>
</dbReference>
<feature type="transmembrane region" description="Helical" evidence="6">
    <location>
        <begin position="434"/>
        <end position="453"/>
    </location>
</feature>
<evidence type="ECO:0000256" key="6">
    <source>
        <dbReference type="SAM" id="Phobius"/>
    </source>
</evidence>
<feature type="transmembrane region" description="Helical" evidence="6">
    <location>
        <begin position="763"/>
        <end position="789"/>
    </location>
</feature>
<feature type="transmembrane region" description="Helical" evidence="6">
    <location>
        <begin position="372"/>
        <end position="400"/>
    </location>
</feature>
<evidence type="ECO:0000256" key="4">
    <source>
        <dbReference type="ARBA" id="ARBA00022989"/>
    </source>
</evidence>
<keyword evidence="4 6" id="KW-1133">Transmembrane helix</keyword>
<feature type="transmembrane region" description="Helical" evidence="6">
    <location>
        <begin position="271"/>
        <end position="292"/>
    </location>
</feature>
<dbReference type="InterPro" id="IPR004869">
    <property type="entry name" value="MMPL_dom"/>
</dbReference>
<accession>A0ABQ6A372</accession>
<evidence type="ECO:0000313" key="8">
    <source>
        <dbReference type="EMBL" id="GLR66083.1"/>
    </source>
</evidence>
<dbReference type="InterPro" id="IPR000731">
    <property type="entry name" value="SSD"/>
</dbReference>
<evidence type="ECO:0000256" key="2">
    <source>
        <dbReference type="ARBA" id="ARBA00022475"/>
    </source>
</evidence>
<feature type="transmembrane region" description="Helical" evidence="6">
    <location>
        <begin position="246"/>
        <end position="264"/>
    </location>
</feature>
<feature type="domain" description="SSD" evidence="7">
    <location>
        <begin position="275"/>
        <end position="397"/>
    </location>
</feature>
<evidence type="ECO:0000256" key="5">
    <source>
        <dbReference type="ARBA" id="ARBA00023136"/>
    </source>
</evidence>
<dbReference type="PROSITE" id="PS50156">
    <property type="entry name" value="SSD"/>
    <property type="match status" value="1"/>
</dbReference>
<protein>
    <submittedName>
        <fullName evidence="8">RND transporter</fullName>
    </submittedName>
</protein>
<evidence type="ECO:0000256" key="1">
    <source>
        <dbReference type="ARBA" id="ARBA00004651"/>
    </source>
</evidence>
<keyword evidence="3 6" id="KW-0812">Transmembrane</keyword>
<dbReference type="PANTHER" id="PTHR33406:SF10">
    <property type="entry name" value="SSD DOMAIN-CONTAINING PROTEIN"/>
    <property type="match status" value="1"/>
</dbReference>
<keyword evidence="9" id="KW-1185">Reference proteome</keyword>
<gene>
    <name evidence="8" type="ORF">GCM10010909_07610</name>
</gene>
<evidence type="ECO:0000313" key="9">
    <source>
        <dbReference type="Proteomes" id="UP001156641"/>
    </source>
</evidence>
<dbReference type="InterPro" id="IPR050545">
    <property type="entry name" value="Mycobact_MmpL"/>
</dbReference>
<comment type="caution">
    <text evidence="8">The sequence shown here is derived from an EMBL/GenBank/DDBJ whole genome shotgun (WGS) entry which is preliminary data.</text>
</comment>
<proteinExistence type="predicted"/>
<reference evidence="9" key="1">
    <citation type="journal article" date="2019" name="Int. J. Syst. Evol. Microbiol.">
        <title>The Global Catalogue of Microorganisms (GCM) 10K type strain sequencing project: providing services to taxonomists for standard genome sequencing and annotation.</title>
        <authorList>
            <consortium name="The Broad Institute Genomics Platform"/>
            <consortium name="The Broad Institute Genome Sequencing Center for Infectious Disease"/>
            <person name="Wu L."/>
            <person name="Ma J."/>
        </authorList>
    </citation>
    <scope>NUCLEOTIDE SEQUENCE [LARGE SCALE GENOMIC DNA]</scope>
    <source>
        <strain evidence="9">NBRC 112502</strain>
    </source>
</reference>
<organism evidence="8 9">
    <name type="scientific">Acidocella aquatica</name>
    <dbReference type="NCBI Taxonomy" id="1922313"/>
    <lineage>
        <taxon>Bacteria</taxon>
        <taxon>Pseudomonadati</taxon>
        <taxon>Pseudomonadota</taxon>
        <taxon>Alphaproteobacteria</taxon>
        <taxon>Acetobacterales</taxon>
        <taxon>Acidocellaceae</taxon>
        <taxon>Acidocella</taxon>
    </lineage>
</organism>
<feature type="transmembrane region" description="Helical" evidence="6">
    <location>
        <begin position="725"/>
        <end position="751"/>
    </location>
</feature>
<name>A0ABQ6A372_9PROT</name>
<feature type="transmembrane region" description="Helical" evidence="6">
    <location>
        <begin position="36"/>
        <end position="55"/>
    </location>
</feature>
<dbReference type="RefSeq" id="WP_284256674.1">
    <property type="nucleotide sequence ID" value="NZ_BSOS01000008.1"/>
</dbReference>
<evidence type="ECO:0000256" key="3">
    <source>
        <dbReference type="ARBA" id="ARBA00022692"/>
    </source>
</evidence>
<dbReference type="PANTHER" id="PTHR33406">
    <property type="entry name" value="MEMBRANE PROTEIN MJ1562-RELATED"/>
    <property type="match status" value="1"/>
</dbReference>
<feature type="transmembrane region" description="Helical" evidence="6">
    <location>
        <begin position="637"/>
        <end position="655"/>
    </location>
</feature>
<feature type="transmembrane region" description="Helical" evidence="6">
    <location>
        <begin position="298"/>
        <end position="316"/>
    </location>
</feature>
<dbReference type="EMBL" id="BSOS01000008">
    <property type="protein sequence ID" value="GLR66083.1"/>
    <property type="molecule type" value="Genomic_DNA"/>
</dbReference>
<sequence>MNYLQSSDDMRIADIADFDRQSGSVVERILFNHRPIVLLLCLFATIFFGYAALHVRISASYNEMLPTHQPFIVNYFKHYDDLQGQGNAIRIDVEKNGNGSIVDANYLATLEQLSDQVYLLPGVDRPFMTSLWTPSVRWMMVTPVGFNAGPVIGAAYNGSPSQLAVVQQNIAKAGIIGSIVANDFHSSMIYVPLMQHNNLTGKALDYGDLARQLNALRNKYKNKGVTLHVIGFAMVVGDLINGINRVLTFFGISVIIAIAILYWYTRCVRSTLLVVTASITAVIWQLGILTLAGKDLNPYSVLVPFLVFSIGMSHGAQKMNGVVQDVGRGSHPLIAARYTFRRLFLAGFAALTCDAVSFAVLFTIRIQAIQDLAVLASIGVVILIFTNLIMLPILLSYTGVSKNAAQRSLRQEADATGNKYPLWHFLDLFTRRRYAAAVVVCAAILASFGWYIGHRIQVGDLSPGAPEFRQSSQYNRDNAYIVGHYATGSDNFVVLVDSAPGHCQDVATLQAMDNLEWRLQQLPQVLSTSSLASMSAKLNMLMTEGSPKWLDFIPNQQVIDDHANNGTESLKNSTCSFAPINVSLTDHKAATLQSVVKMVKDFSSNPQNQGPYFKIQLAGGNAGIEAATNIAIEQSNLQILMLVYASVILFCFITFRSWRLVICTVIPLAITSLLCQALMVWLNIGIKVATLPVIALGVGIGVDYALYVLSVVIKQLKNGATLSEAYYRALLFTGKVVLLTGFTLAVGVATWIFSPIKFQADMGLLLCFMFLWNMVGALVLLPALAYFLLPQQRRKALVT</sequence>
<evidence type="ECO:0000259" key="7">
    <source>
        <dbReference type="PROSITE" id="PS50156"/>
    </source>
</evidence>
<feature type="transmembrane region" description="Helical" evidence="6">
    <location>
        <begin position="688"/>
        <end position="713"/>
    </location>
</feature>
<feature type="transmembrane region" description="Helical" evidence="6">
    <location>
        <begin position="343"/>
        <end position="366"/>
    </location>
</feature>
<feature type="transmembrane region" description="Helical" evidence="6">
    <location>
        <begin position="224"/>
        <end position="240"/>
    </location>
</feature>